<accession>A0A0J9HIU9</accession>
<dbReference type="AlphaFoldDB" id="A0A0J9HIU9"/>
<name>A0A0J9HIU9_AJEDA</name>
<feature type="non-terminal residue" evidence="1">
    <location>
        <position position="90"/>
    </location>
</feature>
<sequence>FLVAPAPEAILIEDDNAAETILFCSQTSFITFSLFSVKKIVCTLSCKCSVLSDSHCCLFSPAHSSVSFIFTFPALTSDSAGSVLFFNFST</sequence>
<dbReference type="EMBL" id="GG749573">
    <property type="protein sequence ID" value="KMW69104.1"/>
    <property type="molecule type" value="Genomic_DNA"/>
</dbReference>
<reference evidence="1" key="1">
    <citation type="submission" date="2010-03" db="EMBL/GenBank/DDBJ databases">
        <title>Annotation of Blastomyces dermatitidis strain ATCC 18188.</title>
        <authorList>
            <consortium name="The Broad Institute Genome Sequencing Platform"/>
            <consortium name="Broad Institute Genome Sequencing Center for Infectious Disease."/>
            <person name="Cuomo C."/>
            <person name="Klein B."/>
            <person name="Sullivan T."/>
            <person name="Heitman J."/>
            <person name="Young S."/>
            <person name="Zeng Q."/>
            <person name="Gargeya S."/>
            <person name="Alvarado L."/>
            <person name="Berlin A.M."/>
            <person name="Chapman S.B."/>
            <person name="Chen Z."/>
            <person name="Freedman E."/>
            <person name="Gellesch M."/>
            <person name="Goldberg J."/>
            <person name="Griggs A."/>
            <person name="Gujja S."/>
            <person name="Heilman E."/>
            <person name="Heiman D."/>
            <person name="Howarth C."/>
            <person name="Mehta T."/>
            <person name="Neiman D."/>
            <person name="Pearson M."/>
            <person name="Roberts A."/>
            <person name="Saif S."/>
            <person name="Shea T."/>
            <person name="Shenoy N."/>
            <person name="Sisk P."/>
            <person name="Stolte C."/>
            <person name="Sykes S."/>
            <person name="White J."/>
            <person name="Yandava C."/>
            <person name="Haas B."/>
            <person name="Nusbaum C."/>
            <person name="Birren B."/>
        </authorList>
    </citation>
    <scope>NUCLEOTIDE SEQUENCE</scope>
    <source>
        <strain evidence="1">ATCC 18188</strain>
    </source>
</reference>
<feature type="non-terminal residue" evidence="1">
    <location>
        <position position="1"/>
    </location>
</feature>
<evidence type="ECO:0000313" key="1">
    <source>
        <dbReference type="EMBL" id="KMW69104.1"/>
    </source>
</evidence>
<dbReference type="Proteomes" id="UP000007802">
    <property type="component" value="Unassembled WGS sequence"/>
</dbReference>
<proteinExistence type="predicted"/>
<gene>
    <name evidence="1" type="ORF">BDDG_13280</name>
</gene>
<organism evidence="1">
    <name type="scientific">Ajellomyces dermatitidis (strain ATCC 18188 / CBS 674.68)</name>
    <name type="common">Blastomyces dermatitidis</name>
    <dbReference type="NCBI Taxonomy" id="653446"/>
    <lineage>
        <taxon>Eukaryota</taxon>
        <taxon>Fungi</taxon>
        <taxon>Dikarya</taxon>
        <taxon>Ascomycota</taxon>
        <taxon>Pezizomycotina</taxon>
        <taxon>Eurotiomycetes</taxon>
        <taxon>Eurotiomycetidae</taxon>
        <taxon>Onygenales</taxon>
        <taxon>Ajellomycetaceae</taxon>
        <taxon>Blastomyces</taxon>
    </lineage>
</organism>
<protein>
    <submittedName>
        <fullName evidence="1">Uncharacterized protein</fullName>
    </submittedName>
</protein>